<proteinExistence type="predicted"/>
<protein>
    <recommendedName>
        <fullName evidence="1">Ribbon-helix-helix protein CopG domain-containing protein</fullName>
    </recommendedName>
</protein>
<dbReference type="AlphaFoldDB" id="A0A3B0V0K5"/>
<sequence length="70" mass="8156">MEKKRTMTLNLSKVEMEVLEALCHKKGLSKTALIRQALRLYQSVEVRLEKGEKLFIEDPIKKEKSELIVI</sequence>
<accession>A0A3B0V0K5</accession>
<evidence type="ECO:0000259" key="1">
    <source>
        <dbReference type="Pfam" id="PF01402"/>
    </source>
</evidence>
<dbReference type="InterPro" id="IPR002145">
    <property type="entry name" value="CopG"/>
</dbReference>
<name>A0A3B0V0K5_9ZZZZ</name>
<dbReference type="Gene3D" id="1.10.1220.10">
    <property type="entry name" value="Met repressor-like"/>
    <property type="match status" value="1"/>
</dbReference>
<dbReference type="GO" id="GO:0006355">
    <property type="term" value="P:regulation of DNA-templated transcription"/>
    <property type="evidence" value="ECO:0007669"/>
    <property type="project" value="InterPro"/>
</dbReference>
<reference evidence="2" key="1">
    <citation type="submission" date="2018-06" db="EMBL/GenBank/DDBJ databases">
        <authorList>
            <person name="Zhirakovskaya E."/>
        </authorList>
    </citation>
    <scope>NUCLEOTIDE SEQUENCE</scope>
</reference>
<evidence type="ECO:0000313" key="2">
    <source>
        <dbReference type="EMBL" id="VAW36978.1"/>
    </source>
</evidence>
<feature type="domain" description="Ribbon-helix-helix protein CopG" evidence="1">
    <location>
        <begin position="11"/>
        <end position="41"/>
    </location>
</feature>
<dbReference type="EMBL" id="UOEZ01000048">
    <property type="protein sequence ID" value="VAW36978.1"/>
    <property type="molecule type" value="Genomic_DNA"/>
</dbReference>
<gene>
    <name evidence="2" type="ORF">MNBD_DELTA02-492</name>
</gene>
<organism evidence="2">
    <name type="scientific">hydrothermal vent metagenome</name>
    <dbReference type="NCBI Taxonomy" id="652676"/>
    <lineage>
        <taxon>unclassified sequences</taxon>
        <taxon>metagenomes</taxon>
        <taxon>ecological metagenomes</taxon>
    </lineage>
</organism>
<dbReference type="InterPro" id="IPR013321">
    <property type="entry name" value="Arc_rbn_hlx_hlx"/>
</dbReference>
<dbReference type="Pfam" id="PF01402">
    <property type="entry name" value="RHH_1"/>
    <property type="match status" value="1"/>
</dbReference>